<dbReference type="AlphaFoldDB" id="A0A109JN65"/>
<proteinExistence type="predicted"/>
<comment type="caution">
    <text evidence="1">The sequence shown here is derived from an EMBL/GenBank/DDBJ whole genome shotgun (WGS) entry which is preliminary data.</text>
</comment>
<dbReference type="OrthoDB" id="8973928at2"/>
<sequence length="333" mass="36992">MPLNPYRTGFVASAEEGARLLFRAPGKESWRLDYSPAPRATDVAEKLNPAFYNQQRYTIIECQRELDVARTFPLNVAASSPGFMQGKYDTLRSITLEGFKLADCQNVEDVLEALQALPSGFVKDPYFGLGINFDIRYIIESIERMDGVSDLRVRKGRRTGLPKVEMGTYAISAASFDEIRKRLRRIHAKALDVAADEKFVLTNNELLHAVDPQTFPVVKRRYRKDALSEALGDGLTKTAGLTAGDRKTAARTTSAVAKTMSQREPTTLLALSRTIETVTLEELIVKMKAMLSKRVSESGWQVFFQGQSLCPEDGVRLSGHAYWGSVFGRGAAI</sequence>
<protein>
    <submittedName>
        <fullName evidence="1">Uncharacterized protein</fullName>
    </submittedName>
</protein>
<organism evidence="1 2">
    <name type="scientific">Rhizobium altiplani</name>
    <dbReference type="NCBI Taxonomy" id="1864509"/>
    <lineage>
        <taxon>Bacteria</taxon>
        <taxon>Pseudomonadati</taxon>
        <taxon>Pseudomonadota</taxon>
        <taxon>Alphaproteobacteria</taxon>
        <taxon>Hyphomicrobiales</taxon>
        <taxon>Rhizobiaceae</taxon>
        <taxon>Rhizobium/Agrobacterium group</taxon>
        <taxon>Rhizobium</taxon>
    </lineage>
</organism>
<dbReference type="Proteomes" id="UP000068164">
    <property type="component" value="Unassembled WGS sequence"/>
</dbReference>
<dbReference type="RefSeq" id="WP_028746963.1">
    <property type="nucleotide sequence ID" value="NZ_LNCD01000075.1"/>
</dbReference>
<gene>
    <name evidence="1" type="ORF">AS026_05320</name>
</gene>
<evidence type="ECO:0000313" key="1">
    <source>
        <dbReference type="EMBL" id="KWV51991.1"/>
    </source>
</evidence>
<evidence type="ECO:0000313" key="2">
    <source>
        <dbReference type="Proteomes" id="UP000068164"/>
    </source>
</evidence>
<keyword evidence="2" id="KW-1185">Reference proteome</keyword>
<name>A0A109JN65_9HYPH</name>
<reference evidence="1 2" key="1">
    <citation type="submission" date="2015-11" db="EMBL/GenBank/DDBJ databases">
        <title>Draft Genome Sequence of the Strain BR 10423 (Rhizobium sp.) isolated from nodules of Mimosa pudica.</title>
        <authorList>
            <person name="Barauna A.C."/>
            <person name="Zilli J.E."/>
            <person name="Simoes-Araujo J.L."/>
            <person name="Reis V.M."/>
            <person name="James E.K."/>
            <person name="Reis F.B.Jr."/>
            <person name="Rouws L.F."/>
            <person name="Passos S.R."/>
            <person name="Gois S.R."/>
        </authorList>
    </citation>
    <scope>NUCLEOTIDE SEQUENCE [LARGE SCALE GENOMIC DNA]</scope>
    <source>
        <strain evidence="1 2">BR10423</strain>
    </source>
</reference>
<accession>A0A109JN65</accession>
<dbReference type="EMBL" id="LNCD01000075">
    <property type="protein sequence ID" value="KWV51991.1"/>
    <property type="molecule type" value="Genomic_DNA"/>
</dbReference>